<feature type="region of interest" description="Disordered" evidence="1">
    <location>
        <begin position="1"/>
        <end position="36"/>
    </location>
</feature>
<gene>
    <name evidence="2" type="ORF">DPMN_048105</name>
</gene>
<comment type="caution">
    <text evidence="2">The sequence shown here is derived from an EMBL/GenBank/DDBJ whole genome shotgun (WGS) entry which is preliminary data.</text>
</comment>
<organism evidence="2 3">
    <name type="scientific">Dreissena polymorpha</name>
    <name type="common">Zebra mussel</name>
    <name type="synonym">Mytilus polymorpha</name>
    <dbReference type="NCBI Taxonomy" id="45954"/>
    <lineage>
        <taxon>Eukaryota</taxon>
        <taxon>Metazoa</taxon>
        <taxon>Spiralia</taxon>
        <taxon>Lophotrochozoa</taxon>
        <taxon>Mollusca</taxon>
        <taxon>Bivalvia</taxon>
        <taxon>Autobranchia</taxon>
        <taxon>Heteroconchia</taxon>
        <taxon>Euheterodonta</taxon>
        <taxon>Imparidentia</taxon>
        <taxon>Neoheterodontei</taxon>
        <taxon>Myida</taxon>
        <taxon>Dreissenoidea</taxon>
        <taxon>Dreissenidae</taxon>
        <taxon>Dreissena</taxon>
    </lineage>
</organism>
<protein>
    <submittedName>
        <fullName evidence="2">Uncharacterized protein</fullName>
    </submittedName>
</protein>
<accession>A0A9D4DAL9</accession>
<proteinExistence type="predicted"/>
<name>A0A9D4DAL9_DREPO</name>
<keyword evidence="3" id="KW-1185">Reference proteome</keyword>
<feature type="compositionally biased region" description="Polar residues" evidence="1">
    <location>
        <begin position="24"/>
        <end position="36"/>
    </location>
</feature>
<evidence type="ECO:0000313" key="3">
    <source>
        <dbReference type="Proteomes" id="UP000828390"/>
    </source>
</evidence>
<sequence>MLKLAQTNQPTDQPTDQQTGQKQYNPTPLKQPVKGNSQIGCLSGSRGLDCMSLTTIVGDQPTDQQTGQKQYVPHYYIGGHKNIYFFRNLNAKCDGKTDRKTVQSLYALLRGQGPRFALFTAEYRRLPS</sequence>
<evidence type="ECO:0000256" key="1">
    <source>
        <dbReference type="SAM" id="MobiDB-lite"/>
    </source>
</evidence>
<reference evidence="2" key="1">
    <citation type="journal article" date="2019" name="bioRxiv">
        <title>The Genome of the Zebra Mussel, Dreissena polymorpha: A Resource for Invasive Species Research.</title>
        <authorList>
            <person name="McCartney M.A."/>
            <person name="Auch B."/>
            <person name="Kono T."/>
            <person name="Mallez S."/>
            <person name="Zhang Y."/>
            <person name="Obille A."/>
            <person name="Becker A."/>
            <person name="Abrahante J.E."/>
            <person name="Garbe J."/>
            <person name="Badalamenti J.P."/>
            <person name="Herman A."/>
            <person name="Mangelson H."/>
            <person name="Liachko I."/>
            <person name="Sullivan S."/>
            <person name="Sone E.D."/>
            <person name="Koren S."/>
            <person name="Silverstein K.A.T."/>
            <person name="Beckman K.B."/>
            <person name="Gohl D.M."/>
        </authorList>
    </citation>
    <scope>NUCLEOTIDE SEQUENCE</scope>
    <source>
        <strain evidence="2">Duluth1</strain>
        <tissue evidence="2">Whole animal</tissue>
    </source>
</reference>
<evidence type="ECO:0000313" key="2">
    <source>
        <dbReference type="EMBL" id="KAH3741380.1"/>
    </source>
</evidence>
<dbReference type="Proteomes" id="UP000828390">
    <property type="component" value="Unassembled WGS sequence"/>
</dbReference>
<dbReference type="AlphaFoldDB" id="A0A9D4DAL9"/>
<feature type="compositionally biased region" description="Low complexity" evidence="1">
    <location>
        <begin position="1"/>
        <end position="23"/>
    </location>
</feature>
<dbReference type="EMBL" id="JAIWYP010000011">
    <property type="protein sequence ID" value="KAH3741380.1"/>
    <property type="molecule type" value="Genomic_DNA"/>
</dbReference>
<reference evidence="2" key="2">
    <citation type="submission" date="2020-11" db="EMBL/GenBank/DDBJ databases">
        <authorList>
            <person name="McCartney M.A."/>
            <person name="Auch B."/>
            <person name="Kono T."/>
            <person name="Mallez S."/>
            <person name="Becker A."/>
            <person name="Gohl D.M."/>
            <person name="Silverstein K.A.T."/>
            <person name="Koren S."/>
            <person name="Bechman K.B."/>
            <person name="Herman A."/>
            <person name="Abrahante J.E."/>
            <person name="Garbe J."/>
        </authorList>
    </citation>
    <scope>NUCLEOTIDE SEQUENCE</scope>
    <source>
        <strain evidence="2">Duluth1</strain>
        <tissue evidence="2">Whole animal</tissue>
    </source>
</reference>